<evidence type="ECO:0000313" key="4">
    <source>
        <dbReference type="Proteomes" id="UP001597079"/>
    </source>
</evidence>
<evidence type="ECO:0000259" key="2">
    <source>
        <dbReference type="Pfam" id="PF01882"/>
    </source>
</evidence>
<name>A0ABW4JLW4_9BACL</name>
<feature type="region of interest" description="Disordered" evidence="1">
    <location>
        <begin position="350"/>
        <end position="371"/>
    </location>
</feature>
<dbReference type="Pfam" id="PF01882">
    <property type="entry name" value="DUF58"/>
    <property type="match status" value="1"/>
</dbReference>
<sequence length="371" mass="42175">MWVLLWFIIVFVVAVLTWPAIWASQIRNKVECTVDFSRHECNIGEALPITVTLINRAWFPLPLIQVQVKLPAELSVAPDVPNQHLSFRTYLLMRRRVQMQFTLYGFARGPATIRNIYVRMHEGLGLRNVYIYDQSSALVAVRPDPARELPPALNLTLQGERPYDQWLFPDETMFKGVRNYQFGDPARHIHWRASARLGHFVSKQFFSSTSKEVLLLLNAQTVDPFWLGTHAVAFEQMCREVTATALHLEKQGARLVFATNTVILDGGGNWQNRLVRQLNTPSLRSLLAHANKLASAPLTSMLAHILQHHRKLPPHIILFSAFETPKQAQMLERLQKLGMHLDIIRPKLEQATDTDVNPAAPMHEPAISQGG</sequence>
<dbReference type="PANTHER" id="PTHR34351:SF2">
    <property type="entry name" value="DUF58 DOMAIN-CONTAINING PROTEIN"/>
    <property type="match status" value="1"/>
</dbReference>
<dbReference type="PANTHER" id="PTHR34351">
    <property type="entry name" value="SLR1927 PROTEIN-RELATED"/>
    <property type="match status" value="1"/>
</dbReference>
<gene>
    <name evidence="3" type="ORF">ACFSB2_20005</name>
</gene>
<accession>A0ABW4JLW4</accession>
<organism evidence="3 4">
    <name type="scientific">Alicyclobacillus fodiniaquatilis</name>
    <dbReference type="NCBI Taxonomy" id="1661150"/>
    <lineage>
        <taxon>Bacteria</taxon>
        <taxon>Bacillati</taxon>
        <taxon>Bacillota</taxon>
        <taxon>Bacilli</taxon>
        <taxon>Bacillales</taxon>
        <taxon>Alicyclobacillaceae</taxon>
        <taxon>Alicyclobacillus</taxon>
    </lineage>
</organism>
<evidence type="ECO:0000313" key="3">
    <source>
        <dbReference type="EMBL" id="MFD1676963.1"/>
    </source>
</evidence>
<evidence type="ECO:0000256" key="1">
    <source>
        <dbReference type="SAM" id="MobiDB-lite"/>
    </source>
</evidence>
<dbReference type="RefSeq" id="WP_377944875.1">
    <property type="nucleotide sequence ID" value="NZ_JBHUCX010000083.1"/>
</dbReference>
<keyword evidence="4" id="KW-1185">Reference proteome</keyword>
<dbReference type="InterPro" id="IPR002881">
    <property type="entry name" value="DUF58"/>
</dbReference>
<protein>
    <submittedName>
        <fullName evidence="3">DUF58 domain-containing protein</fullName>
    </submittedName>
</protein>
<proteinExistence type="predicted"/>
<comment type="caution">
    <text evidence="3">The sequence shown here is derived from an EMBL/GenBank/DDBJ whole genome shotgun (WGS) entry which is preliminary data.</text>
</comment>
<dbReference type="Proteomes" id="UP001597079">
    <property type="component" value="Unassembled WGS sequence"/>
</dbReference>
<feature type="domain" description="DUF58" evidence="2">
    <location>
        <begin position="177"/>
        <end position="255"/>
    </location>
</feature>
<dbReference type="EMBL" id="JBHUCX010000083">
    <property type="protein sequence ID" value="MFD1676963.1"/>
    <property type="molecule type" value="Genomic_DNA"/>
</dbReference>
<reference evidence="4" key="1">
    <citation type="journal article" date="2019" name="Int. J. Syst. Evol. Microbiol.">
        <title>The Global Catalogue of Microorganisms (GCM) 10K type strain sequencing project: providing services to taxonomists for standard genome sequencing and annotation.</title>
        <authorList>
            <consortium name="The Broad Institute Genomics Platform"/>
            <consortium name="The Broad Institute Genome Sequencing Center for Infectious Disease"/>
            <person name="Wu L."/>
            <person name="Ma J."/>
        </authorList>
    </citation>
    <scope>NUCLEOTIDE SEQUENCE [LARGE SCALE GENOMIC DNA]</scope>
    <source>
        <strain evidence="4">CGMCC 1.12286</strain>
    </source>
</reference>